<protein>
    <submittedName>
        <fullName evidence="2">Uncharacterized protein</fullName>
    </submittedName>
</protein>
<keyword evidence="3" id="KW-1185">Reference proteome</keyword>
<accession>A0ABM5TJ35</accession>
<evidence type="ECO:0000256" key="1">
    <source>
        <dbReference type="SAM" id="MobiDB-lite"/>
    </source>
</evidence>
<proteinExistence type="predicted"/>
<reference evidence="2 3" key="1">
    <citation type="journal article" date="2015" name="ISME J.">
        <title>Draft Genome Sequence of Streptomyces incarnatus NRRL8089, which Produces the Nucleoside Antibiotic Sinefungin.</title>
        <authorList>
            <person name="Oshima K."/>
            <person name="Hattori M."/>
            <person name="Shimizu H."/>
            <person name="Fukuda K."/>
            <person name="Nemoto M."/>
            <person name="Inagaki K."/>
            <person name="Tamura T."/>
        </authorList>
    </citation>
    <scope>NUCLEOTIDE SEQUENCE [LARGE SCALE GENOMIC DNA]</scope>
    <source>
        <strain evidence="2 3">NRRL 8089</strain>
    </source>
</reference>
<feature type="compositionally biased region" description="Basic and acidic residues" evidence="1">
    <location>
        <begin position="168"/>
        <end position="187"/>
    </location>
</feature>
<sequence>MDFEQGTGPVRHLDQGEWLARFADRILVVCPGCGGRADVAERPGLPALRYYSELLFRPRRLTCAACGANAEWKAAVRDGGLVAAQLGGTEDPFFLRPLWLQTRCASRVLWAYNGEHVDALAAYVAATLREGGTGFTRAMFPRLPRWMKESRHRAEVLAGLERLRALAERTAPADRSDAAHERGDRPRPYGARYYRGGPY</sequence>
<feature type="compositionally biased region" description="Low complexity" evidence="1">
    <location>
        <begin position="188"/>
        <end position="199"/>
    </location>
</feature>
<feature type="region of interest" description="Disordered" evidence="1">
    <location>
        <begin position="168"/>
        <end position="199"/>
    </location>
</feature>
<dbReference type="Proteomes" id="UP000035366">
    <property type="component" value="Chromosome"/>
</dbReference>
<dbReference type="EMBL" id="CP011497">
    <property type="protein sequence ID" value="AKJ10912.1"/>
    <property type="molecule type" value="Genomic_DNA"/>
</dbReference>
<evidence type="ECO:0000313" key="3">
    <source>
        <dbReference type="Proteomes" id="UP000035366"/>
    </source>
</evidence>
<gene>
    <name evidence="2" type="ORF">ABB07_13060</name>
</gene>
<organism evidence="2 3">
    <name type="scientific">Streptomyces incarnatus</name>
    <dbReference type="NCBI Taxonomy" id="665007"/>
    <lineage>
        <taxon>Bacteria</taxon>
        <taxon>Bacillati</taxon>
        <taxon>Actinomycetota</taxon>
        <taxon>Actinomycetes</taxon>
        <taxon>Kitasatosporales</taxon>
        <taxon>Streptomycetaceae</taxon>
        <taxon>Streptomyces</taxon>
    </lineage>
</organism>
<dbReference type="RefSeq" id="WP_208898902.1">
    <property type="nucleotide sequence ID" value="NZ_CP011497.1"/>
</dbReference>
<evidence type="ECO:0000313" key="2">
    <source>
        <dbReference type="EMBL" id="AKJ10912.1"/>
    </source>
</evidence>
<name>A0ABM5TJ35_9ACTN</name>